<dbReference type="RefSeq" id="XP_022637802.1">
    <property type="nucleotide sequence ID" value="XM_022782081.1"/>
</dbReference>
<reference evidence="2" key="2">
    <citation type="submission" date="2025-08" db="UniProtKB">
        <authorList>
            <consortium name="RefSeq"/>
        </authorList>
    </citation>
    <scope>IDENTIFICATION</scope>
    <source>
        <tissue evidence="2">Leaf</tissue>
    </source>
</reference>
<reference evidence="1" key="1">
    <citation type="journal article" date="2014" name="Nat. Commun.">
        <title>Genome sequence of mungbean and insights into evolution within Vigna species.</title>
        <authorList>
            <person name="Kang Y.J."/>
            <person name="Kim S.K."/>
            <person name="Kim M.Y."/>
            <person name="Lestari P."/>
            <person name="Kim K.H."/>
            <person name="Ha B.K."/>
            <person name="Jun T.H."/>
            <person name="Hwang W.J."/>
            <person name="Lee T."/>
            <person name="Lee J."/>
            <person name="Shim S."/>
            <person name="Yoon M.Y."/>
            <person name="Jang Y.E."/>
            <person name="Han K.S."/>
            <person name="Taeprayoon P."/>
            <person name="Yoon N."/>
            <person name="Somta P."/>
            <person name="Tanya P."/>
            <person name="Kim K.S."/>
            <person name="Gwag J.G."/>
            <person name="Moon J.K."/>
            <person name="Lee Y.H."/>
            <person name="Park B.S."/>
            <person name="Bombarely A."/>
            <person name="Doyle J.J."/>
            <person name="Jackson S.A."/>
            <person name="Schafleitner R."/>
            <person name="Srinives P."/>
            <person name="Varshney R.K."/>
            <person name="Lee S.H."/>
        </authorList>
    </citation>
    <scope>NUCLEOTIDE SEQUENCE [LARGE SCALE GENOMIC DNA]</scope>
    <source>
        <strain evidence="1">cv. VC1973A</strain>
    </source>
</reference>
<protein>
    <submittedName>
        <fullName evidence="2">Uncharacterized protein LOC106773131 isoform X2</fullName>
    </submittedName>
</protein>
<accession>A0A3Q0F5V7</accession>
<proteinExistence type="predicted"/>
<organism evidence="1 2">
    <name type="scientific">Vigna radiata var. radiata</name>
    <name type="common">Mung bean</name>
    <name type="synonym">Phaseolus aureus</name>
    <dbReference type="NCBI Taxonomy" id="3916"/>
    <lineage>
        <taxon>Eukaryota</taxon>
        <taxon>Viridiplantae</taxon>
        <taxon>Streptophyta</taxon>
        <taxon>Embryophyta</taxon>
        <taxon>Tracheophyta</taxon>
        <taxon>Spermatophyta</taxon>
        <taxon>Magnoliopsida</taxon>
        <taxon>eudicotyledons</taxon>
        <taxon>Gunneridae</taxon>
        <taxon>Pentapetalae</taxon>
        <taxon>rosids</taxon>
        <taxon>fabids</taxon>
        <taxon>Fabales</taxon>
        <taxon>Fabaceae</taxon>
        <taxon>Papilionoideae</taxon>
        <taxon>50 kb inversion clade</taxon>
        <taxon>NPAAA clade</taxon>
        <taxon>indigoferoid/millettioid clade</taxon>
        <taxon>Phaseoleae</taxon>
        <taxon>Vigna</taxon>
    </lineage>
</organism>
<sequence length="91" mass="10768">MLPLKLMLDQQHLLVVHMDNLGLIKLLGAKRLLVPEAQVNVCNAVMKYLKRLALRTLRLVKQMQRQNHEKLSVGKRRRYAWKKCYNIEESM</sequence>
<dbReference type="Proteomes" id="UP000087766">
    <property type="component" value="Chromosome 1"/>
</dbReference>
<evidence type="ECO:0000313" key="1">
    <source>
        <dbReference type="Proteomes" id="UP000087766"/>
    </source>
</evidence>
<gene>
    <name evidence="2" type="primary">LOC106773131</name>
</gene>
<evidence type="ECO:0000313" key="2">
    <source>
        <dbReference type="RefSeq" id="XP_022637802.1"/>
    </source>
</evidence>
<keyword evidence="1" id="KW-1185">Reference proteome</keyword>
<name>A0A3Q0F5V7_VIGRR</name>
<dbReference type="AlphaFoldDB" id="A0A3Q0F5V7"/>
<dbReference type="GeneID" id="106773131"/>